<dbReference type="GO" id="GO:0004016">
    <property type="term" value="F:adenylate cyclase activity"/>
    <property type="evidence" value="ECO:0007669"/>
    <property type="project" value="TreeGrafter"/>
</dbReference>
<dbReference type="InterPro" id="IPR000792">
    <property type="entry name" value="Tscrpt_reg_LuxR_C"/>
</dbReference>
<feature type="region of interest" description="Disordered" evidence="3">
    <location>
        <begin position="873"/>
        <end position="893"/>
    </location>
</feature>
<dbReference type="GO" id="GO:0006355">
    <property type="term" value="P:regulation of DNA-templated transcription"/>
    <property type="evidence" value="ECO:0007669"/>
    <property type="project" value="InterPro"/>
</dbReference>
<dbReference type="SMART" id="SM00421">
    <property type="entry name" value="HTH_LUXR"/>
    <property type="match status" value="1"/>
</dbReference>
<dbReference type="Proteomes" id="UP000267408">
    <property type="component" value="Unassembled WGS sequence"/>
</dbReference>
<gene>
    <name evidence="5" type="ORF">EDD39_4673</name>
</gene>
<organism evidence="5 6">
    <name type="scientific">Kitasatospora cineracea</name>
    <dbReference type="NCBI Taxonomy" id="88074"/>
    <lineage>
        <taxon>Bacteria</taxon>
        <taxon>Bacillati</taxon>
        <taxon>Actinomycetota</taxon>
        <taxon>Actinomycetes</taxon>
        <taxon>Kitasatosporales</taxon>
        <taxon>Streptomycetaceae</taxon>
        <taxon>Kitasatospora</taxon>
    </lineage>
</organism>
<evidence type="ECO:0000313" key="6">
    <source>
        <dbReference type="Proteomes" id="UP000267408"/>
    </source>
</evidence>
<feature type="domain" description="HTH luxR-type" evidence="4">
    <location>
        <begin position="885"/>
        <end position="949"/>
    </location>
</feature>
<dbReference type="GO" id="GO:0005524">
    <property type="term" value="F:ATP binding"/>
    <property type="evidence" value="ECO:0007669"/>
    <property type="project" value="UniProtKB-KW"/>
</dbReference>
<reference evidence="5 6" key="1">
    <citation type="submission" date="2018-11" db="EMBL/GenBank/DDBJ databases">
        <title>Sequencing the genomes of 1000 actinobacteria strains.</title>
        <authorList>
            <person name="Klenk H.-P."/>
        </authorList>
    </citation>
    <scope>NUCLEOTIDE SEQUENCE [LARGE SCALE GENOMIC DNA]</scope>
    <source>
        <strain evidence="5 6">DSM 44780</strain>
    </source>
</reference>
<proteinExistence type="predicted"/>
<evidence type="ECO:0000259" key="4">
    <source>
        <dbReference type="PROSITE" id="PS50043"/>
    </source>
</evidence>
<accession>A0A8G1URC2</accession>
<dbReference type="EMBL" id="RJVJ01000001">
    <property type="protein sequence ID" value="ROR46404.1"/>
    <property type="molecule type" value="Genomic_DNA"/>
</dbReference>
<dbReference type="SUPFAM" id="SSF52540">
    <property type="entry name" value="P-loop containing nucleoside triphosphate hydrolases"/>
    <property type="match status" value="1"/>
</dbReference>
<dbReference type="CDD" id="cd06170">
    <property type="entry name" value="LuxR_C_like"/>
    <property type="match status" value="1"/>
</dbReference>
<dbReference type="Pfam" id="PF00196">
    <property type="entry name" value="GerE"/>
    <property type="match status" value="1"/>
</dbReference>
<dbReference type="GO" id="GO:0003677">
    <property type="term" value="F:DNA binding"/>
    <property type="evidence" value="ECO:0007669"/>
    <property type="project" value="InterPro"/>
</dbReference>
<dbReference type="PANTHER" id="PTHR16305">
    <property type="entry name" value="TESTICULAR SOLUBLE ADENYLYL CYCLASE"/>
    <property type="match status" value="1"/>
</dbReference>
<protein>
    <submittedName>
        <fullName evidence="5">Regulatory LuxR family protein</fullName>
    </submittedName>
</protein>
<name>A0A8G1URC2_9ACTN</name>
<dbReference type="InterPro" id="IPR036388">
    <property type="entry name" value="WH-like_DNA-bd_sf"/>
</dbReference>
<dbReference type="InterPro" id="IPR016032">
    <property type="entry name" value="Sig_transdc_resp-reg_C-effctor"/>
</dbReference>
<dbReference type="PROSITE" id="PS50043">
    <property type="entry name" value="HTH_LUXR_2"/>
    <property type="match status" value="1"/>
</dbReference>
<dbReference type="GO" id="GO:0005737">
    <property type="term" value="C:cytoplasm"/>
    <property type="evidence" value="ECO:0007669"/>
    <property type="project" value="TreeGrafter"/>
</dbReference>
<keyword evidence="1" id="KW-0547">Nucleotide-binding</keyword>
<dbReference type="AlphaFoldDB" id="A0A8G1URC2"/>
<comment type="caution">
    <text evidence="5">The sequence shown here is derived from an EMBL/GenBank/DDBJ whole genome shotgun (WGS) entry which is preliminary data.</text>
</comment>
<evidence type="ECO:0000256" key="2">
    <source>
        <dbReference type="ARBA" id="ARBA00022840"/>
    </source>
</evidence>
<dbReference type="Gene3D" id="1.10.10.10">
    <property type="entry name" value="Winged helix-like DNA-binding domain superfamily/Winged helix DNA-binding domain"/>
    <property type="match status" value="1"/>
</dbReference>
<dbReference type="Pfam" id="PF13191">
    <property type="entry name" value="AAA_16"/>
    <property type="match status" value="1"/>
</dbReference>
<dbReference type="InterPro" id="IPR027417">
    <property type="entry name" value="P-loop_NTPase"/>
</dbReference>
<evidence type="ECO:0000313" key="5">
    <source>
        <dbReference type="EMBL" id="ROR46404.1"/>
    </source>
</evidence>
<dbReference type="PANTHER" id="PTHR16305:SF35">
    <property type="entry name" value="TRANSCRIPTIONAL ACTIVATOR DOMAIN"/>
    <property type="match status" value="1"/>
</dbReference>
<dbReference type="PRINTS" id="PR00038">
    <property type="entry name" value="HTHLUXR"/>
</dbReference>
<evidence type="ECO:0000256" key="3">
    <source>
        <dbReference type="SAM" id="MobiDB-lite"/>
    </source>
</evidence>
<dbReference type="InterPro" id="IPR041664">
    <property type="entry name" value="AAA_16"/>
</dbReference>
<dbReference type="SUPFAM" id="SSF46894">
    <property type="entry name" value="C-terminal effector domain of the bipartite response regulators"/>
    <property type="match status" value="1"/>
</dbReference>
<keyword evidence="2" id="KW-0067">ATP-binding</keyword>
<sequence length="949" mass="99665">MGGLNGEPGRSGAGSRGFRFVGRDAEQRRLRTAAAHPPGVVIVEGEAGIGKSRLVREAAAQLGEDGRRVLIGACHPLREPLPYGPVVDAVRRALPGLPAGLPPPAPALASLLLDGGPAAPEGGPKSRRLHLLHAVREFLAALGPAVLVVEDVHWIDDGTRDLLLLLARDLPDGLSLVLTQRPEDHPGGVPALGTALLRQPGTGALVLSLDRLAESDVRDLTRSVLGERATSDLVAALHRRGEGLPLVVEEDLLTLLAQPGRADDAARLREADVPRSLREAVAERLLRLPADAAAVAEAAAALAAPSAEAVIGAVAGLDEERGAAGLVEALHASVLREYGPDRYAFRHVLARQAVYERTPGPVRRRLHRQALRVLAELDPPPLVQIAHHARALGDRPHWQRSTEAAVHQALALGDTGTAAALLRQLLAEPGLDSEARARAARSLAPIAAQGVDFYANAVALRAILADRQLPPAVRGEIRTGLGSLLLNQAADREGMAELARAVEEIGPDTVAAVPAMLALVFDERQGPESAERWIERAERAVRGSNDRPLAADVRATRLTLAVTVGRPVPWEELDRIPRGDPDPGVVRQTARALYNVGENVLDYGHDRRAAALVAEALELARRTSFPAVELHAEVTLLRLEVLAGRWEGLPERFEALAAAHPDSLVVAAERTIASGTLALARGLSAQAVDVFDQAAVTTSERLMGGLSGRTAAGAVAVRAARGEHREAWESARAALAAVRQAGHWMRAGGLVPAGVAAALACGERAAAEELTAEVTAALDGRDAPAAAAELHTARGLLAEADAPRRAAAEHHAARLAWQEIGRPYETARAAEAEARALAGADRVAAAAALAFAAAAYAGLGATADLARARALGQERGLRPKSSPGRRGYGSRLSPREREVAELLARRATNQEIATALVLSPRTVEHHVANVLKKLATTREAVAAALRAAS</sequence>
<evidence type="ECO:0000256" key="1">
    <source>
        <dbReference type="ARBA" id="ARBA00022741"/>
    </source>
</evidence>